<dbReference type="OrthoDB" id="9811157at2"/>
<evidence type="ECO:0000313" key="3">
    <source>
        <dbReference type="Proteomes" id="UP000030960"/>
    </source>
</evidence>
<dbReference type="Pfam" id="PF23639">
    <property type="entry name" value="DUF7146"/>
    <property type="match status" value="1"/>
</dbReference>
<dbReference type="AlphaFoldDB" id="A0A0B3RWW5"/>
<dbReference type="EMBL" id="JSUQ01000019">
    <property type="protein sequence ID" value="KHQ51238.1"/>
    <property type="molecule type" value="Genomic_DNA"/>
</dbReference>
<dbReference type="Proteomes" id="UP000030960">
    <property type="component" value="Unassembled WGS sequence"/>
</dbReference>
<keyword evidence="2" id="KW-0378">Hydrolase</keyword>
<name>A0A0B3RWW5_9RHOB</name>
<dbReference type="InterPro" id="IPR036977">
    <property type="entry name" value="DNA_primase_Znf_CHC2"/>
</dbReference>
<dbReference type="RefSeq" id="WP_052244726.1">
    <property type="nucleotide sequence ID" value="NZ_JSUQ01000019.1"/>
</dbReference>
<dbReference type="Gene3D" id="3.90.580.10">
    <property type="entry name" value="Zinc finger, CHC2-type domain"/>
    <property type="match status" value="1"/>
</dbReference>
<accession>A0A0B3RWW5</accession>
<gene>
    <name evidence="2" type="ORF">OA50_04271</name>
</gene>
<sequence length="401" mass="44628">MTSTTTDRQQAETERRMAVEAAIEDCRARSIREVAAELQLGLEEKSGWLSGPCPVCGGHDRFNINTRDGGFFCRKGCEARGSGPIDLVMVTLRLEFMDAVREMHGDLPEKVTQEELDSRRAQRAKAEEKRAAEAERHREKAIEGAHGIWTRARGQGMQPVRDYLALRGLTPERLPELPGCLRYLPDQAYVLKRVVDGRRELVTMHRGPAMIAAIQGPDGRLTCVHQTWFDLSGPKGKPEILWQGERQRNKLTRGSQRRAAIRLITPDRFDTLVMGEGIETTLTAAVAWREALGPEVAYWAGISLGHMAGKMRKIPGKRYSGLPDMACEDGFYPPPWVRRLIFVMDGDSDPSPTRAKLECGIRRAMRLTPGLRGQIVPAGEGVDLNDLIAPSSPAETDTDPR</sequence>
<dbReference type="SUPFAM" id="SSF57783">
    <property type="entry name" value="Zinc beta-ribbon"/>
    <property type="match status" value="1"/>
</dbReference>
<dbReference type="GO" id="GO:0003677">
    <property type="term" value="F:DNA binding"/>
    <property type="evidence" value="ECO:0007669"/>
    <property type="project" value="InterPro"/>
</dbReference>
<feature type="domain" description="DUF7146" evidence="1">
    <location>
        <begin position="140"/>
        <end position="237"/>
    </location>
</feature>
<evidence type="ECO:0000313" key="2">
    <source>
        <dbReference type="EMBL" id="KHQ51238.1"/>
    </source>
</evidence>
<evidence type="ECO:0000259" key="1">
    <source>
        <dbReference type="Pfam" id="PF23639"/>
    </source>
</evidence>
<proteinExistence type="predicted"/>
<protein>
    <submittedName>
        <fullName evidence="2">DNA primase</fullName>
        <ecNumber evidence="2">3.6.1.-</ecNumber>
    </submittedName>
</protein>
<comment type="caution">
    <text evidence="2">The sequence shown here is derived from an EMBL/GenBank/DDBJ whole genome shotgun (WGS) entry which is preliminary data.</text>
</comment>
<dbReference type="EC" id="3.6.1.-" evidence="2"/>
<dbReference type="GO" id="GO:0016787">
    <property type="term" value="F:hydrolase activity"/>
    <property type="evidence" value="ECO:0007669"/>
    <property type="project" value="UniProtKB-KW"/>
</dbReference>
<dbReference type="GO" id="GO:0008270">
    <property type="term" value="F:zinc ion binding"/>
    <property type="evidence" value="ECO:0007669"/>
    <property type="project" value="InterPro"/>
</dbReference>
<dbReference type="GO" id="GO:0006260">
    <property type="term" value="P:DNA replication"/>
    <property type="evidence" value="ECO:0007669"/>
    <property type="project" value="InterPro"/>
</dbReference>
<organism evidence="2 3">
    <name type="scientific">Mameliella alba</name>
    <dbReference type="NCBI Taxonomy" id="561184"/>
    <lineage>
        <taxon>Bacteria</taxon>
        <taxon>Pseudomonadati</taxon>
        <taxon>Pseudomonadota</taxon>
        <taxon>Alphaproteobacteria</taxon>
        <taxon>Rhodobacterales</taxon>
        <taxon>Roseobacteraceae</taxon>
        <taxon>Mameliella</taxon>
    </lineage>
</organism>
<reference evidence="2 3" key="1">
    <citation type="submission" date="2014-10" db="EMBL/GenBank/DDBJ databases">
        <title>Genome sequence of Ponticoccus sp. strain UMTAT08 isolated from clonal culture of toxic dinoflagellate Alexandrium tamiyavanichii.</title>
        <authorList>
            <person name="Gan H.Y."/>
            <person name="Muhd D.-D."/>
            <person name="Mohd Noor M.E."/>
            <person name="Yeong Y.S."/>
            <person name="Usup G."/>
        </authorList>
    </citation>
    <scope>NUCLEOTIDE SEQUENCE [LARGE SCALE GENOMIC DNA]</scope>
    <source>
        <strain evidence="2 3">UMTAT08</strain>
    </source>
</reference>
<keyword evidence="3" id="KW-1185">Reference proteome</keyword>
<dbReference type="InterPro" id="IPR055570">
    <property type="entry name" value="DUF7146"/>
</dbReference>